<dbReference type="NCBIfam" id="TIGR04085">
    <property type="entry name" value="rSAM_more_4Fe4S"/>
    <property type="match status" value="1"/>
</dbReference>
<dbReference type="Gene3D" id="3.20.20.70">
    <property type="entry name" value="Aldolase class I"/>
    <property type="match status" value="1"/>
</dbReference>
<gene>
    <name evidence="8" type="ordered locus">Snas_5654</name>
</gene>
<evidence type="ECO:0000313" key="8">
    <source>
        <dbReference type="EMBL" id="ADD45284.1"/>
    </source>
</evidence>
<evidence type="ECO:0000313" key="9">
    <source>
        <dbReference type="Proteomes" id="UP000000844"/>
    </source>
</evidence>
<dbReference type="SFLD" id="SFLDG01067">
    <property type="entry name" value="SPASM/twitch_domain_containing"/>
    <property type="match status" value="1"/>
</dbReference>
<evidence type="ECO:0000256" key="4">
    <source>
        <dbReference type="ARBA" id="ARBA00023004"/>
    </source>
</evidence>
<dbReference type="SFLD" id="SFLDS00029">
    <property type="entry name" value="Radical_SAM"/>
    <property type="match status" value="1"/>
</dbReference>
<dbReference type="KEGG" id="sna:Snas_5654"/>
<evidence type="ECO:0000256" key="2">
    <source>
        <dbReference type="ARBA" id="ARBA00022691"/>
    </source>
</evidence>
<dbReference type="PROSITE" id="PS51918">
    <property type="entry name" value="RADICAL_SAM"/>
    <property type="match status" value="1"/>
</dbReference>
<keyword evidence="4" id="KW-0408">Iron</keyword>
<dbReference type="AlphaFoldDB" id="D3PXV5"/>
<keyword evidence="5" id="KW-0411">Iron-sulfur</keyword>
<comment type="similarity">
    <text evidence="6">Belongs to the radical SAM superfamily. Anaerobic sulfatase-maturating enzyme family.</text>
</comment>
<dbReference type="InterPro" id="IPR023867">
    <property type="entry name" value="Sulphatase_maturase_rSAM"/>
</dbReference>
<evidence type="ECO:0000256" key="3">
    <source>
        <dbReference type="ARBA" id="ARBA00022723"/>
    </source>
</evidence>
<dbReference type="Pfam" id="PF04055">
    <property type="entry name" value="Radical_SAM"/>
    <property type="match status" value="1"/>
</dbReference>
<dbReference type="InterPro" id="IPR013785">
    <property type="entry name" value="Aldolase_TIM"/>
</dbReference>
<dbReference type="PANTHER" id="PTHR43273:SF3">
    <property type="entry name" value="ANAEROBIC SULFATASE-MATURATING ENZYME HOMOLOG ASLB-RELATED"/>
    <property type="match status" value="1"/>
</dbReference>
<dbReference type="CDD" id="cd01335">
    <property type="entry name" value="Radical_SAM"/>
    <property type="match status" value="1"/>
</dbReference>
<feature type="domain" description="Radical SAM core" evidence="7">
    <location>
        <begin position="88"/>
        <end position="316"/>
    </location>
</feature>
<dbReference type="eggNOG" id="COG0641">
    <property type="taxonomic scope" value="Bacteria"/>
</dbReference>
<dbReference type="UniPathway" id="UPA00782"/>
<reference evidence="8 9" key="1">
    <citation type="journal article" date="2009" name="Stand. Genomic Sci.">
        <title>Complete genome sequence of Stackebrandtia nassauensis type strain (LLR-40K-21).</title>
        <authorList>
            <person name="Munk C."/>
            <person name="Lapidus A."/>
            <person name="Copeland A."/>
            <person name="Jando M."/>
            <person name="Mayilraj S."/>
            <person name="Glavina Del Rio T."/>
            <person name="Nolan M."/>
            <person name="Chen F."/>
            <person name="Lucas S."/>
            <person name="Tice H."/>
            <person name="Cheng J.F."/>
            <person name="Han C."/>
            <person name="Detter J.C."/>
            <person name="Bruce D."/>
            <person name="Goodwin L."/>
            <person name="Chain P."/>
            <person name="Pitluck S."/>
            <person name="Goker M."/>
            <person name="Ovchinikova G."/>
            <person name="Pati A."/>
            <person name="Ivanova N."/>
            <person name="Mavromatis K."/>
            <person name="Chen A."/>
            <person name="Palaniappan K."/>
            <person name="Land M."/>
            <person name="Hauser L."/>
            <person name="Chang Y.J."/>
            <person name="Jeffries C.D."/>
            <person name="Bristow J."/>
            <person name="Eisen J.A."/>
            <person name="Markowitz V."/>
            <person name="Hugenholtz P."/>
            <person name="Kyrpides N.C."/>
            <person name="Klenk H.P."/>
        </authorList>
    </citation>
    <scope>NUCLEOTIDE SEQUENCE [LARGE SCALE GENOMIC DNA]</scope>
    <source>
        <strain evidence="9">DSM 44728 / CIP 108903 / NRRL B-16338 / NBRC 102104 / LLR-40K-21</strain>
    </source>
</reference>
<keyword evidence="9" id="KW-1185">Reference proteome</keyword>
<dbReference type="RefSeq" id="WP_013020855.1">
    <property type="nucleotide sequence ID" value="NC_013947.1"/>
</dbReference>
<dbReference type="Proteomes" id="UP000000844">
    <property type="component" value="Chromosome"/>
</dbReference>
<evidence type="ECO:0000256" key="1">
    <source>
        <dbReference type="ARBA" id="ARBA00001966"/>
    </source>
</evidence>
<protein>
    <submittedName>
        <fullName evidence="8">Radical SAM domain protein</fullName>
    </submittedName>
</protein>
<evidence type="ECO:0000256" key="6">
    <source>
        <dbReference type="ARBA" id="ARBA00023601"/>
    </source>
</evidence>
<organism evidence="8 9">
    <name type="scientific">Stackebrandtia nassauensis (strain DSM 44728 / CIP 108903 / NRRL B-16338 / NBRC 102104 / LLR-40K-21)</name>
    <dbReference type="NCBI Taxonomy" id="446470"/>
    <lineage>
        <taxon>Bacteria</taxon>
        <taxon>Bacillati</taxon>
        <taxon>Actinomycetota</taxon>
        <taxon>Actinomycetes</taxon>
        <taxon>Glycomycetales</taxon>
        <taxon>Glycomycetaceae</taxon>
        <taxon>Stackebrandtia</taxon>
    </lineage>
</organism>
<keyword evidence="2" id="KW-0949">S-adenosyl-L-methionine</keyword>
<dbReference type="GO" id="GO:0046872">
    <property type="term" value="F:metal ion binding"/>
    <property type="evidence" value="ECO:0007669"/>
    <property type="project" value="UniProtKB-KW"/>
</dbReference>
<sequence>MTTVTYGPSKYVSFAFDNDGALIVQSTRTGAIGVVPSDKAEDARKALLPGSTVSNTSDGILKDLKDGGFLVPSTMDEDQLVHDRYIKRYQKNRLDLILMPTEQCNFRCVYCYESFIRGEMSPELVAGLHSFIAAEHRVNGLESLNVSWFGGEPLLAADLVLDTTRSLADYCRANGIASKFSATTNGYLLKPGYAEKVVQAGVRHFQITLDGTKHDHDKRRVDIDGAETFDVIMANLRHLKSTDLDFTIMLRHNFDPEGLRRLDDYIDMIQREFSDDPRYTTHFAAIGKWGGAKDDDLVVCEGRTGPQAIAHARGLAISAGFKVDLLENGLKPEGSICYAADPRSFVIGSDGTVYKCTVELDYHERNMVGKLHPDGTMDLDWRKLALWCETDGTDPGKKCNSCYFGGACHGAACPKEWMDEDDCHCPPSKQVIRETLPLVRRNFAAGVQR</sequence>
<dbReference type="InterPro" id="IPR023885">
    <property type="entry name" value="4Fe4S-binding_SPASM_dom"/>
</dbReference>
<dbReference type="EMBL" id="CP001778">
    <property type="protein sequence ID" value="ADD45284.1"/>
    <property type="molecule type" value="Genomic_DNA"/>
</dbReference>
<accession>D3PXV5</accession>
<evidence type="ECO:0000256" key="5">
    <source>
        <dbReference type="ARBA" id="ARBA00023014"/>
    </source>
</evidence>
<proteinExistence type="inferred from homology"/>
<name>D3PXV5_STANL</name>
<dbReference type="GO" id="GO:0051536">
    <property type="term" value="F:iron-sulfur cluster binding"/>
    <property type="evidence" value="ECO:0007669"/>
    <property type="project" value="UniProtKB-KW"/>
</dbReference>
<dbReference type="PANTHER" id="PTHR43273">
    <property type="entry name" value="ANAEROBIC SULFATASE-MATURATING ENZYME HOMOLOG ASLB-RELATED"/>
    <property type="match status" value="1"/>
</dbReference>
<comment type="cofactor">
    <cofactor evidence="1">
        <name>[4Fe-4S] cluster</name>
        <dbReference type="ChEBI" id="CHEBI:49883"/>
    </cofactor>
</comment>
<dbReference type="InterPro" id="IPR058240">
    <property type="entry name" value="rSAM_sf"/>
</dbReference>
<evidence type="ECO:0000259" key="7">
    <source>
        <dbReference type="PROSITE" id="PS51918"/>
    </source>
</evidence>
<dbReference type="GO" id="GO:0016491">
    <property type="term" value="F:oxidoreductase activity"/>
    <property type="evidence" value="ECO:0007669"/>
    <property type="project" value="InterPro"/>
</dbReference>
<keyword evidence="3" id="KW-0479">Metal-binding</keyword>
<dbReference type="SUPFAM" id="SSF102114">
    <property type="entry name" value="Radical SAM enzymes"/>
    <property type="match status" value="1"/>
</dbReference>
<dbReference type="STRING" id="446470.Snas_5654"/>
<dbReference type="HOGENOM" id="CLU_009273_3_1_11"/>
<dbReference type="InterPro" id="IPR007197">
    <property type="entry name" value="rSAM"/>
</dbReference>